<keyword evidence="3" id="KW-0813">Transport</keyword>
<evidence type="ECO:0000256" key="2">
    <source>
        <dbReference type="ARBA" id="ARBA00006613"/>
    </source>
</evidence>
<dbReference type="InterPro" id="IPR012295">
    <property type="entry name" value="TBP_dom_sf"/>
</dbReference>
<dbReference type="InterPro" id="IPR011989">
    <property type="entry name" value="ARM-like"/>
</dbReference>
<sequence>MQSALGRPGGNASCEESHACEASGFMQVAVNAIHALNEVNAEKGGVLVTKELITSLLNRLKEFSEWGQCAVLNLLVSYETESEEETYDILNILDDRLKSSSAAVVLGCTRGFLCLARGSVTLLRQALSRLAPPLLTLVSTSCAELSYTVLQHILLLLETLGEAGFTQVLEGEYQQFFHRYSDPSYVKSVKLEILTAITTESNVTQVLQELKESVSDADVSVGRQIMNSMGRIALQVPSSVDEVVDLALSLLEHDVQFIICAAFAVFRDILRKHRQVIDKVAPAVERFGLKVSGADLASVLWIIGEFGASIPQAPYILETVVERFVEEEPAVQLELLTAATKLFFVRPGEVQPFFGSLLKQGLGEHCNFDVRDRTLFIYRLIRADIDSAKTVFLTPLPPIDVVKTTAAAEVSAALLAELNTLAVVYRQPSSAFLRTDPVIPFCGHPVRLPQPTPLTSTAQSLLTPHPPFSSEAAGSLLDAAALAEKQALTEAADSGKALSPEGALKLREAGADLLDFASVNEPLVRLRPATPLSTSEFQQMWEDGMPVQRSVLLASAWLQQQQPGPAPIEAAAAEANIATMASGILDGNVLKMFLYATDESSLTFLCELLLLPSPPTLQLQVRTAPPAEPSKAESFMDLLVQTLSNSRVIKR</sequence>
<evidence type="ECO:0000259" key="6">
    <source>
        <dbReference type="SMART" id="SM01020"/>
    </source>
</evidence>
<comment type="caution">
    <text evidence="7">The sequence shown here is derived from an EMBL/GenBank/DDBJ whole genome shotgun (WGS) entry which is preliminary data.</text>
</comment>
<dbReference type="Gene3D" id="1.25.10.10">
    <property type="entry name" value="Leucine-rich Repeat Variant"/>
    <property type="match status" value="1"/>
</dbReference>
<dbReference type="GO" id="GO:0030131">
    <property type="term" value="C:clathrin adaptor complex"/>
    <property type="evidence" value="ECO:0007669"/>
    <property type="project" value="InterPro"/>
</dbReference>
<dbReference type="Proteomes" id="UP000095192">
    <property type="component" value="Unassembled WGS sequence"/>
</dbReference>
<comment type="subcellular location">
    <subcellularLocation>
        <location evidence="1">Endomembrane system</location>
    </subcellularLocation>
</comment>
<organism evidence="7 8">
    <name type="scientific">Cyclospora cayetanensis</name>
    <dbReference type="NCBI Taxonomy" id="88456"/>
    <lineage>
        <taxon>Eukaryota</taxon>
        <taxon>Sar</taxon>
        <taxon>Alveolata</taxon>
        <taxon>Apicomplexa</taxon>
        <taxon>Conoidasida</taxon>
        <taxon>Coccidia</taxon>
        <taxon>Eucoccidiorida</taxon>
        <taxon>Eimeriorina</taxon>
        <taxon>Eimeriidae</taxon>
        <taxon>Cyclospora</taxon>
    </lineage>
</organism>
<name>A0A1D3D2S3_9EIME</name>
<dbReference type="VEuPathDB" id="ToxoDB:LOC34623569"/>
<evidence type="ECO:0000313" key="7">
    <source>
        <dbReference type="EMBL" id="OEH77749.1"/>
    </source>
</evidence>
<keyword evidence="8" id="KW-1185">Reference proteome</keyword>
<evidence type="ECO:0000256" key="1">
    <source>
        <dbReference type="ARBA" id="ARBA00004308"/>
    </source>
</evidence>
<evidence type="ECO:0000313" key="8">
    <source>
        <dbReference type="Proteomes" id="UP000095192"/>
    </source>
</evidence>
<dbReference type="SUPFAM" id="SSF48371">
    <property type="entry name" value="ARM repeat"/>
    <property type="match status" value="1"/>
</dbReference>
<dbReference type="InterPro" id="IPR015151">
    <property type="entry name" value="B-adaptin_app_sub_C"/>
</dbReference>
<feature type="domain" description="Beta-adaptin appendage C-terminal subdomain" evidence="6">
    <location>
        <begin position="526"/>
        <end position="644"/>
    </location>
</feature>
<dbReference type="InterPro" id="IPR002553">
    <property type="entry name" value="Clathrin/coatomer_adapt-like_N"/>
</dbReference>
<dbReference type="Gene3D" id="3.30.310.10">
    <property type="entry name" value="TATA-Binding Protein"/>
    <property type="match status" value="1"/>
</dbReference>
<dbReference type="GO" id="GO:0006886">
    <property type="term" value="P:intracellular protein transport"/>
    <property type="evidence" value="ECO:0007669"/>
    <property type="project" value="InterPro"/>
</dbReference>
<evidence type="ECO:0000256" key="5">
    <source>
        <dbReference type="ARBA" id="ARBA00023136"/>
    </source>
</evidence>
<dbReference type="Pfam" id="PF01602">
    <property type="entry name" value="Adaptin_N"/>
    <property type="match status" value="1"/>
</dbReference>
<evidence type="ECO:0000256" key="4">
    <source>
        <dbReference type="ARBA" id="ARBA00022927"/>
    </source>
</evidence>
<accession>A0A1D3D2S3</accession>
<dbReference type="PANTHER" id="PTHR11134">
    <property type="entry name" value="ADAPTOR COMPLEX SUBUNIT BETA FAMILY MEMBER"/>
    <property type="match status" value="1"/>
</dbReference>
<dbReference type="AlphaFoldDB" id="A0A1D3D2S3"/>
<dbReference type="SMART" id="SM01020">
    <property type="entry name" value="B2-adapt-app_C"/>
    <property type="match status" value="1"/>
</dbReference>
<proteinExistence type="inferred from homology"/>
<dbReference type="VEuPathDB" id="ToxoDB:cyc_07640"/>
<dbReference type="Pfam" id="PF09066">
    <property type="entry name" value="B2-adapt-app_C"/>
    <property type="match status" value="1"/>
</dbReference>
<dbReference type="InterPro" id="IPR016024">
    <property type="entry name" value="ARM-type_fold"/>
</dbReference>
<dbReference type="InterPro" id="IPR026739">
    <property type="entry name" value="AP_beta"/>
</dbReference>
<keyword evidence="4" id="KW-0653">Protein transport</keyword>
<dbReference type="InParanoid" id="A0A1D3D2S3"/>
<dbReference type="GO" id="GO:0016192">
    <property type="term" value="P:vesicle-mediated transport"/>
    <property type="evidence" value="ECO:0007669"/>
    <property type="project" value="InterPro"/>
</dbReference>
<reference evidence="7 8" key="1">
    <citation type="journal article" date="2016" name="BMC Genomics">
        <title>Comparative genomics reveals Cyclospora cayetanensis possesses coccidia-like metabolism and invasion components but unique surface antigens.</title>
        <authorList>
            <person name="Liu S."/>
            <person name="Wang L."/>
            <person name="Zheng H."/>
            <person name="Xu Z."/>
            <person name="Roellig D.M."/>
            <person name="Li N."/>
            <person name="Frace M.A."/>
            <person name="Tang K."/>
            <person name="Arrowood M.J."/>
            <person name="Moss D.M."/>
            <person name="Zhang L."/>
            <person name="Feng Y."/>
            <person name="Xiao L."/>
        </authorList>
    </citation>
    <scope>NUCLEOTIDE SEQUENCE [LARGE SCALE GENOMIC DNA]</scope>
    <source>
        <strain evidence="7 8">CHN_HEN01</strain>
    </source>
</reference>
<comment type="similarity">
    <text evidence="2">Belongs to the adaptor complexes large subunit family.</text>
</comment>
<evidence type="ECO:0000256" key="3">
    <source>
        <dbReference type="ARBA" id="ARBA00022448"/>
    </source>
</evidence>
<dbReference type="EMBL" id="JROU02000991">
    <property type="protein sequence ID" value="OEH77749.1"/>
    <property type="molecule type" value="Genomic_DNA"/>
</dbReference>
<gene>
    <name evidence="7" type="ORF">cyc_07640</name>
</gene>
<keyword evidence="5" id="KW-0472">Membrane</keyword>
<dbReference type="GO" id="GO:0012505">
    <property type="term" value="C:endomembrane system"/>
    <property type="evidence" value="ECO:0007669"/>
    <property type="project" value="UniProtKB-SubCell"/>
</dbReference>
<protein>
    <submittedName>
        <fullName evidence="7">Heat repeat-containing protein</fullName>
    </submittedName>
</protein>